<dbReference type="PANTHER" id="PTHR10039">
    <property type="entry name" value="AMELOGENIN"/>
    <property type="match status" value="1"/>
</dbReference>
<dbReference type="PROSITE" id="PS50088">
    <property type="entry name" value="ANK_REPEAT"/>
    <property type="match status" value="2"/>
</dbReference>
<keyword evidence="2" id="KW-0040">ANK repeat</keyword>
<name>A0A9P4MYD9_9PLEO</name>
<gene>
    <name evidence="5" type="ORF">CC78DRAFT_586295</name>
</gene>
<feature type="repeat" description="ANK" evidence="2">
    <location>
        <begin position="864"/>
        <end position="891"/>
    </location>
</feature>
<evidence type="ECO:0000259" key="3">
    <source>
        <dbReference type="Pfam" id="PF22939"/>
    </source>
</evidence>
<dbReference type="Pfam" id="PF22939">
    <property type="entry name" value="WHD_GPIID"/>
    <property type="match status" value="1"/>
</dbReference>
<sequence length="891" mass="100135">MSKKRLAGNDELLAYSEPKKPKIKVSKSVLTEGFQQNLPNEDYTVGWICAIATEYVIAQAFLDEKHDRPEYVHPQDDNDYTLGRIGKYNVVVAVLPDGEYGTCSAAGVAMDMLHSFPNIRIALMVGIGGGAPTPKHDIRLGDIVVSTPYNGKGGVFQYNFEKTIQDQSFRPTGFLSQPPKVLRTAINGLKAQYESDGHQLNEAINSILEEKPRLQKIIRGICDYSDTHKNTEWQGYAAMVAAAYANDILRRIAPSKIEAEKKISNLLLSEKDISELRCGVQDARSAVRDISFKQRRRDIKRWISPSDPSTNYNKALQQRQEGTGLWFLQSPAYVQWKTQPNSSLWLYGIPGCGKTILSSTIIEDLDKAIPRSTLLYFYFDFSDVHKQTLDGMIRSLISQLSPKNESAWKQLASLFSCDDGRRQPRCESLCQVLSQMLDPLENVYIVLGALDECRTRTGSHTEGLLSWIRGLLGSGQRNVHLLVTSRPERDIQSKLSDVVDEENIIPLQGGFISRDICAYIHNRVRKGGSLRRWRTQPEVQDEIETTLMRNANGMFRWAACQIDALEHCLDYRTLRNALASLPKTLDETYGRILRAIPLENKQYAIIILQLITFSERPLRIEEAIDAIAVDIKEDPHFCPKYRTPNPQEISRYCSSLVAVVPVTEHSNGKYKNYVELQLIHFSVKEYLMSNRLDSDIAPDFQKTTASTAIAKTCLAYLLHFNQEIPSRDILPRFPFAQYSARFWMTNAAGAKDTDKIVLDFIERLFCYQKCAYRICYSLYRPDQPWSDGPYEGGEAPASALYYAALGGLLWTVNCLLNRGTDVNAQGGFYGNALQAASEGGHEQIVRLLVDKGADVNAQGGFYGNALQAASFRGHEQIVRLLVDLGADVNAQ</sequence>
<dbReference type="InterPro" id="IPR036770">
    <property type="entry name" value="Ankyrin_rpt-contain_sf"/>
</dbReference>
<feature type="non-terminal residue" evidence="5">
    <location>
        <position position="891"/>
    </location>
</feature>
<evidence type="ECO:0000256" key="2">
    <source>
        <dbReference type="PROSITE-ProRule" id="PRU00023"/>
    </source>
</evidence>
<evidence type="ECO:0000259" key="4">
    <source>
        <dbReference type="Pfam" id="PF24883"/>
    </source>
</evidence>
<dbReference type="SUPFAM" id="SSF48403">
    <property type="entry name" value="Ankyrin repeat"/>
    <property type="match status" value="1"/>
</dbReference>
<dbReference type="SMART" id="SM00248">
    <property type="entry name" value="ANK"/>
    <property type="match status" value="3"/>
</dbReference>
<dbReference type="SUPFAM" id="SSF53167">
    <property type="entry name" value="Purine and uridine phosphorylases"/>
    <property type="match status" value="1"/>
</dbReference>
<dbReference type="InterPro" id="IPR056884">
    <property type="entry name" value="NPHP3-like_N"/>
</dbReference>
<dbReference type="Pfam" id="PF12796">
    <property type="entry name" value="Ank_2"/>
    <property type="match status" value="1"/>
</dbReference>
<feature type="domain" description="Nephrocystin 3-like N-terminal" evidence="4">
    <location>
        <begin position="322"/>
        <end position="486"/>
    </location>
</feature>
<dbReference type="SUPFAM" id="SSF52540">
    <property type="entry name" value="P-loop containing nucleoside triphosphate hydrolases"/>
    <property type="match status" value="1"/>
</dbReference>
<keyword evidence="6" id="KW-1185">Reference proteome</keyword>
<dbReference type="InterPro" id="IPR002110">
    <property type="entry name" value="Ankyrin_rpt"/>
</dbReference>
<keyword evidence="1" id="KW-0677">Repeat</keyword>
<dbReference type="PROSITE" id="PS50297">
    <property type="entry name" value="ANK_REP_REGION"/>
    <property type="match status" value="2"/>
</dbReference>
<organism evidence="5 6">
    <name type="scientific">Lojkania enalia</name>
    <dbReference type="NCBI Taxonomy" id="147567"/>
    <lineage>
        <taxon>Eukaryota</taxon>
        <taxon>Fungi</taxon>
        <taxon>Dikarya</taxon>
        <taxon>Ascomycota</taxon>
        <taxon>Pezizomycotina</taxon>
        <taxon>Dothideomycetes</taxon>
        <taxon>Pleosporomycetidae</taxon>
        <taxon>Pleosporales</taxon>
        <taxon>Pleosporales incertae sedis</taxon>
        <taxon>Lojkania</taxon>
    </lineage>
</organism>
<feature type="repeat" description="ANK" evidence="2">
    <location>
        <begin position="831"/>
        <end position="860"/>
    </location>
</feature>
<dbReference type="InterPro" id="IPR027417">
    <property type="entry name" value="P-loop_NTPase"/>
</dbReference>
<dbReference type="Gene3D" id="3.40.50.1580">
    <property type="entry name" value="Nucleoside phosphorylase domain"/>
    <property type="match status" value="2"/>
</dbReference>
<dbReference type="AlphaFoldDB" id="A0A9P4MYD9"/>
<dbReference type="Proteomes" id="UP000800093">
    <property type="component" value="Unassembled WGS sequence"/>
</dbReference>
<dbReference type="OrthoDB" id="1577640at2759"/>
<evidence type="ECO:0000313" key="6">
    <source>
        <dbReference type="Proteomes" id="UP000800093"/>
    </source>
</evidence>
<evidence type="ECO:0000256" key="1">
    <source>
        <dbReference type="ARBA" id="ARBA00022737"/>
    </source>
</evidence>
<feature type="domain" description="GPI inositol-deacylase winged helix" evidence="3">
    <location>
        <begin position="600"/>
        <end position="697"/>
    </location>
</feature>
<evidence type="ECO:0000313" key="5">
    <source>
        <dbReference type="EMBL" id="KAF2259137.1"/>
    </source>
</evidence>
<dbReference type="InterPro" id="IPR035994">
    <property type="entry name" value="Nucleoside_phosphorylase_sf"/>
</dbReference>
<dbReference type="InterPro" id="IPR054471">
    <property type="entry name" value="GPIID_WHD"/>
</dbReference>
<comment type="caution">
    <text evidence="5">The sequence shown here is derived from an EMBL/GenBank/DDBJ whole genome shotgun (WGS) entry which is preliminary data.</text>
</comment>
<dbReference type="PANTHER" id="PTHR10039:SF16">
    <property type="entry name" value="GPI INOSITOL-DEACYLASE"/>
    <property type="match status" value="1"/>
</dbReference>
<protein>
    <recommendedName>
        <fullName evidence="7">NACHT domain-containing protein</fullName>
    </recommendedName>
</protein>
<dbReference type="GO" id="GO:0009116">
    <property type="term" value="P:nucleoside metabolic process"/>
    <property type="evidence" value="ECO:0007669"/>
    <property type="project" value="InterPro"/>
</dbReference>
<dbReference type="Gene3D" id="1.25.40.20">
    <property type="entry name" value="Ankyrin repeat-containing domain"/>
    <property type="match status" value="1"/>
</dbReference>
<dbReference type="EMBL" id="ML986719">
    <property type="protein sequence ID" value="KAF2259137.1"/>
    <property type="molecule type" value="Genomic_DNA"/>
</dbReference>
<dbReference type="Gene3D" id="3.40.50.300">
    <property type="entry name" value="P-loop containing nucleotide triphosphate hydrolases"/>
    <property type="match status" value="1"/>
</dbReference>
<evidence type="ECO:0008006" key="7">
    <source>
        <dbReference type="Google" id="ProtNLM"/>
    </source>
</evidence>
<dbReference type="GO" id="GO:0003824">
    <property type="term" value="F:catalytic activity"/>
    <property type="evidence" value="ECO:0007669"/>
    <property type="project" value="InterPro"/>
</dbReference>
<dbReference type="Pfam" id="PF24883">
    <property type="entry name" value="NPHP3_N"/>
    <property type="match status" value="1"/>
</dbReference>
<accession>A0A9P4MYD9</accession>
<proteinExistence type="predicted"/>
<reference evidence="6" key="1">
    <citation type="journal article" date="2020" name="Stud. Mycol.">
        <title>101 Dothideomycetes genomes: A test case for predicting lifestyles and emergence of pathogens.</title>
        <authorList>
            <person name="Haridas S."/>
            <person name="Albert R."/>
            <person name="Binder M."/>
            <person name="Bloem J."/>
            <person name="LaButti K."/>
            <person name="Salamov A."/>
            <person name="Andreopoulos B."/>
            <person name="Baker S."/>
            <person name="Barry K."/>
            <person name="Bills G."/>
            <person name="Bluhm B."/>
            <person name="Cannon C."/>
            <person name="Castanera R."/>
            <person name="Culley D."/>
            <person name="Daum C."/>
            <person name="Ezra D."/>
            <person name="Gonzalez J."/>
            <person name="Henrissat B."/>
            <person name="Kuo A."/>
            <person name="Liang C."/>
            <person name="Lipzen A."/>
            <person name="Lutzoni F."/>
            <person name="Magnuson J."/>
            <person name="Mondo S."/>
            <person name="Nolan M."/>
            <person name="Ohm R."/>
            <person name="Pangilinan J."/>
            <person name="Park H.-J."/>
            <person name="Ramirez L."/>
            <person name="Alfaro M."/>
            <person name="Sun H."/>
            <person name="Tritt A."/>
            <person name="Yoshinaga Y."/>
            <person name="Zwiers L.-H."/>
            <person name="Turgeon B."/>
            <person name="Goodwin S."/>
            <person name="Spatafora J."/>
            <person name="Crous P."/>
            <person name="Grigoriev I."/>
        </authorList>
    </citation>
    <scope>NUCLEOTIDE SEQUENCE [LARGE SCALE GENOMIC DNA]</scope>
    <source>
        <strain evidence="6">CBS 304.66</strain>
    </source>
</reference>